<evidence type="ECO:0000313" key="1">
    <source>
        <dbReference type="EMBL" id="GAI14863.1"/>
    </source>
</evidence>
<proteinExistence type="predicted"/>
<sequence>MFFSKKSEVKKGSLEEAKKLGLITEEEFLKLKMERAEVKLKNFLDDKKKKRK</sequence>
<dbReference type="AlphaFoldDB" id="X1L772"/>
<dbReference type="EMBL" id="BARV01004045">
    <property type="protein sequence ID" value="GAI14863.1"/>
    <property type="molecule type" value="Genomic_DNA"/>
</dbReference>
<name>X1L772_9ZZZZ</name>
<accession>X1L772</accession>
<comment type="caution">
    <text evidence="1">The sequence shown here is derived from an EMBL/GenBank/DDBJ whole genome shotgun (WGS) entry which is preliminary data.</text>
</comment>
<reference evidence="1" key="1">
    <citation type="journal article" date="2014" name="Front. Microbiol.">
        <title>High frequency of phylogenetically diverse reductive dehalogenase-homologous genes in deep subseafloor sedimentary metagenomes.</title>
        <authorList>
            <person name="Kawai M."/>
            <person name="Futagami T."/>
            <person name="Toyoda A."/>
            <person name="Takaki Y."/>
            <person name="Nishi S."/>
            <person name="Hori S."/>
            <person name="Arai W."/>
            <person name="Tsubouchi T."/>
            <person name="Morono Y."/>
            <person name="Uchiyama I."/>
            <person name="Ito T."/>
            <person name="Fujiyama A."/>
            <person name="Inagaki F."/>
            <person name="Takami H."/>
        </authorList>
    </citation>
    <scope>NUCLEOTIDE SEQUENCE</scope>
    <source>
        <strain evidence="1">Expedition CK06-06</strain>
    </source>
</reference>
<protein>
    <submittedName>
        <fullName evidence="1">Uncharacterized protein</fullName>
    </submittedName>
</protein>
<gene>
    <name evidence="1" type="ORF">S06H3_09258</name>
</gene>
<organism evidence="1">
    <name type="scientific">marine sediment metagenome</name>
    <dbReference type="NCBI Taxonomy" id="412755"/>
    <lineage>
        <taxon>unclassified sequences</taxon>
        <taxon>metagenomes</taxon>
        <taxon>ecological metagenomes</taxon>
    </lineage>
</organism>